<dbReference type="Pfam" id="PF01636">
    <property type="entry name" value="APH"/>
    <property type="match status" value="1"/>
</dbReference>
<evidence type="ECO:0000313" key="3">
    <source>
        <dbReference type="Proteomes" id="UP000464954"/>
    </source>
</evidence>
<sequence>MCGLFRVRTSLRGEPPFRSGRRVVLLRGAEGLSQKLIARVVDEPSSKTVAYIKYAEDGLARDKVEAEHRILTELEKQSTSLAPFVLNYGSFGNGIALEVSAVEGEMREAKLPVSEIRNQMSEVREYLEQLHVSDELFEIDEHPAVVRLREQLLSYTSDNPKAQSLMPNASQFSQWLAPLRERAWPVVIQHGDFTPWNIIQRTEAGGQKSEDYSPPITDFQITDNGATLLCAIDWEEGVLDGSPHFDFIYFILQSGCLIHGWEPQRTVDYLLPLLESEGLSEKESVSLIKLCALEAYFRFGAESGNPKLQDFRKQVFSYASQ</sequence>
<evidence type="ECO:0000259" key="1">
    <source>
        <dbReference type="Pfam" id="PF01636"/>
    </source>
</evidence>
<gene>
    <name evidence="2" type="ORF">GT409_12335</name>
</gene>
<dbReference type="KEGG" id="taer:GT409_12335"/>
<dbReference type="GO" id="GO:0016740">
    <property type="term" value="F:transferase activity"/>
    <property type="evidence" value="ECO:0007669"/>
    <property type="project" value="UniProtKB-KW"/>
</dbReference>
<dbReference type="Proteomes" id="UP000464954">
    <property type="component" value="Chromosome"/>
</dbReference>
<dbReference type="AlphaFoldDB" id="A0A6P1MCA5"/>
<evidence type="ECO:0000313" key="2">
    <source>
        <dbReference type="EMBL" id="QHI70194.1"/>
    </source>
</evidence>
<dbReference type="SUPFAM" id="SSF56112">
    <property type="entry name" value="Protein kinase-like (PK-like)"/>
    <property type="match status" value="1"/>
</dbReference>
<dbReference type="InterPro" id="IPR002575">
    <property type="entry name" value="Aminoglycoside_PTrfase"/>
</dbReference>
<name>A0A6P1MCA5_9BACT</name>
<dbReference type="RefSeq" id="WP_160629372.1">
    <property type="nucleotide sequence ID" value="NZ_CP047593.1"/>
</dbReference>
<proteinExistence type="predicted"/>
<dbReference type="EMBL" id="CP047593">
    <property type="protein sequence ID" value="QHI70194.1"/>
    <property type="molecule type" value="Genomic_DNA"/>
</dbReference>
<keyword evidence="3" id="KW-1185">Reference proteome</keyword>
<keyword evidence="2" id="KW-0808">Transferase</keyword>
<accession>A0A6P1MCA5</accession>
<dbReference type="Gene3D" id="3.90.1200.10">
    <property type="match status" value="1"/>
</dbReference>
<dbReference type="InterPro" id="IPR011009">
    <property type="entry name" value="Kinase-like_dom_sf"/>
</dbReference>
<protein>
    <submittedName>
        <fullName evidence="2">Phosphotransferase</fullName>
    </submittedName>
</protein>
<reference evidence="2 3" key="1">
    <citation type="submission" date="2020-01" db="EMBL/GenBank/DDBJ databases">
        <title>Ponticoccus aerotolerans gen. nov., sp. nov., an anaerobic bacterium and proposal of Ponticoccusceae fam. nov., Ponticoccusles ord. nov. and Ponticoccuse classis nov. in the phylum Kiritimatiellaeota.</title>
        <authorList>
            <person name="Zhou L.Y."/>
            <person name="Du Z.J."/>
        </authorList>
    </citation>
    <scope>NUCLEOTIDE SEQUENCE [LARGE SCALE GENOMIC DNA]</scope>
    <source>
        <strain evidence="2 3">S-5007</strain>
    </source>
</reference>
<feature type="domain" description="Aminoglycoside phosphotransferase" evidence="1">
    <location>
        <begin position="55"/>
        <end position="203"/>
    </location>
</feature>
<organism evidence="2 3">
    <name type="scientific">Tichowtungia aerotolerans</name>
    <dbReference type="NCBI Taxonomy" id="2697043"/>
    <lineage>
        <taxon>Bacteria</taxon>
        <taxon>Pseudomonadati</taxon>
        <taxon>Kiritimatiellota</taxon>
        <taxon>Tichowtungiia</taxon>
        <taxon>Tichowtungiales</taxon>
        <taxon>Tichowtungiaceae</taxon>
        <taxon>Tichowtungia</taxon>
    </lineage>
</organism>